<reference evidence="1" key="1">
    <citation type="journal article" date="2014" name="Front. Microbiol.">
        <title>High frequency of phylogenetically diverse reductive dehalogenase-homologous genes in deep subseafloor sedimentary metagenomes.</title>
        <authorList>
            <person name="Kawai M."/>
            <person name="Futagami T."/>
            <person name="Toyoda A."/>
            <person name="Takaki Y."/>
            <person name="Nishi S."/>
            <person name="Hori S."/>
            <person name="Arai W."/>
            <person name="Tsubouchi T."/>
            <person name="Morono Y."/>
            <person name="Uchiyama I."/>
            <person name="Ito T."/>
            <person name="Fujiyama A."/>
            <person name="Inagaki F."/>
            <person name="Takami H."/>
        </authorList>
    </citation>
    <scope>NUCLEOTIDE SEQUENCE</scope>
    <source>
        <strain evidence="1">Expedition CK06-06</strain>
    </source>
</reference>
<proteinExistence type="predicted"/>
<evidence type="ECO:0000313" key="1">
    <source>
        <dbReference type="EMBL" id="GAH71881.1"/>
    </source>
</evidence>
<gene>
    <name evidence="1" type="ORF">S03H2_55081</name>
</gene>
<protein>
    <submittedName>
        <fullName evidence="1">Uncharacterized protein</fullName>
    </submittedName>
</protein>
<comment type="caution">
    <text evidence="1">The sequence shown here is derived from an EMBL/GenBank/DDBJ whole genome shotgun (WGS) entry which is preliminary data.</text>
</comment>
<sequence length="73" mass="8500">DTKYDLVSEIFYSCESLKLLNCIETKQMMIHLAKYLFPEEIVDSISNIEKITNGAKAKFRHLKVNRITGETIY</sequence>
<name>X1HNZ7_9ZZZZ</name>
<feature type="non-terminal residue" evidence="1">
    <location>
        <position position="1"/>
    </location>
</feature>
<organism evidence="1">
    <name type="scientific">marine sediment metagenome</name>
    <dbReference type="NCBI Taxonomy" id="412755"/>
    <lineage>
        <taxon>unclassified sequences</taxon>
        <taxon>metagenomes</taxon>
        <taxon>ecological metagenomes</taxon>
    </lineage>
</organism>
<accession>X1HNZ7</accession>
<dbReference type="AlphaFoldDB" id="X1HNZ7"/>
<dbReference type="EMBL" id="BARU01035161">
    <property type="protein sequence ID" value="GAH71881.1"/>
    <property type="molecule type" value="Genomic_DNA"/>
</dbReference>